<dbReference type="PANTHER" id="PTHR47018">
    <property type="entry name" value="CXC DOMAIN-CONTAINING PROTEIN-RELATED"/>
    <property type="match status" value="1"/>
</dbReference>
<dbReference type="EMBL" id="CACRXK020001762">
    <property type="protein sequence ID" value="CAB3990970.1"/>
    <property type="molecule type" value="Genomic_DNA"/>
</dbReference>
<accession>A0A6S7H350</accession>
<keyword evidence="2" id="KW-1185">Reference proteome</keyword>
<dbReference type="PANTHER" id="PTHR47018:SF2">
    <property type="entry name" value="TESMIN_TSO1-LIKE CXC DOMAIN-CONTAINING PROTEIN"/>
    <property type="match status" value="1"/>
</dbReference>
<reference evidence="1" key="1">
    <citation type="submission" date="2020-04" db="EMBL/GenBank/DDBJ databases">
        <authorList>
            <person name="Alioto T."/>
            <person name="Alioto T."/>
            <person name="Gomez Garrido J."/>
        </authorList>
    </citation>
    <scope>NUCLEOTIDE SEQUENCE</scope>
    <source>
        <strain evidence="1">A484AB</strain>
    </source>
</reference>
<gene>
    <name evidence="1" type="ORF">PACLA_8A001739</name>
</gene>
<evidence type="ECO:0000313" key="1">
    <source>
        <dbReference type="EMBL" id="CAB3990970.1"/>
    </source>
</evidence>
<protein>
    <submittedName>
        <fullName evidence="1">Uncharacterized protein</fullName>
    </submittedName>
</protein>
<name>A0A6S7H350_PARCT</name>
<comment type="caution">
    <text evidence="1">The sequence shown here is derived from an EMBL/GenBank/DDBJ whole genome shotgun (WGS) entry which is preliminary data.</text>
</comment>
<proteinExistence type="predicted"/>
<sequence>MPYDWSRCAICQEDKPEALKCPLSGPQWLDSNEVYSTFLTNVAEFRSIAALPTHFQLDENTTIQDLISNKAIWHKSCHLKFSTSKLNKLKVQCNKRKQQGCNSSKDTHEYETQTPKRKVAKKQLLQNCIFCEGNTGKLHSFTTLESDKNVRKIATTLGDFALLSRIAGGDLVAIEGKYHMSCITTFRNRYRSYMSKTDNSSYRGDEEKMKESRAMLELLSYINSAVDDGTLVFTLSELHSLYVNRLKDLGIEKQVNKTRLKAALLEKLDAQEQYDGKNTIFVFEEGMRNMLKDAVLKRDFMDDASVMAKAASIIRQDMFRHKEQFKFSGSFTSKCQENSVPASLKSLIAMIINGTNLKDQEKHDSQSCLTISQTILFNSKKKENNSKSTVQTRHVREPPIPLYIGLNIHTTTRSKSLITKLYQMGLCVSYDRVLQVEDWLATSASERFNEDGLVVPACLKDGIFSVGALDNIDHNPSSTTATSSFHGTGISIFQFPSEEKPGQDRPELTIPPSGNERHFLPDSYTTVLPVEMNANTTIIPDRVVEPTESVVNVELEQENRWLEHALTKVNQPSVNSDDTLTWSSYHSSRDTLPTVYPAVTALLPLFNEKAASPAMLKHGMTVLKDAITFLNPGQVPVIALDQPLFALAKQVQWKWPETHGEDMYVVMFGGLHIEMALWNTLGDLLECSGWTTALVEANIASSGTAESFLKVTHLTRTRHAHQTTLLALHNLKKEAFLESGETNESMHTWEERMVESSPTFMFWNMIIRYQTLILLFVRAHRERNFKLYVDVLDNLLPLFFALDHINYARWLPVHLRDMRSLPDTIKREFEENGHWAISKTSHKFSTMPLDQAHEQENKIVKSSGGAVGLTENPVAFRRWMLSGPQLSRLVTQFEEQYSPDHENPNAFVHHETTHSAQKTFRQQVVSLTDVFKKMGNPFLDDFPELVAADSRDCADPSVAESLRNLEKTGKQQYEAFVEDVLVKRTKSINDTIKKNKLSLFKQPRNSNPSKQGKQIAALKNDVSIFSQFSKSDLLKCLPQSGEATIPNHFDCKILDGAMIVHSLPTTNASTFDNYAEGVFIPYILRQLNECKRVDIVWDDYRPESLKESTREKRGKGIRRKVSGQTKLPPKWSEFLRDPINKSELFAFLTSKVQTYAWPTESIVTITSGNNKNYIMTTLYSLFLPKLCNNCVFIGGFSGSSVVCFGSNSPMSECNHEEADSRIVVHLLHAVSSDNAKSVQVRTVDTDVIVILIGKVHDILARYPETDIWVAFGMGRHFSLKHINSICNHLGESKSRSLPVFHALTGCDTTSGFFGKSKLSAWNT</sequence>
<evidence type="ECO:0000313" key="2">
    <source>
        <dbReference type="Proteomes" id="UP001152795"/>
    </source>
</evidence>
<organism evidence="1 2">
    <name type="scientific">Paramuricea clavata</name>
    <name type="common">Red gorgonian</name>
    <name type="synonym">Violescent sea-whip</name>
    <dbReference type="NCBI Taxonomy" id="317549"/>
    <lineage>
        <taxon>Eukaryota</taxon>
        <taxon>Metazoa</taxon>
        <taxon>Cnidaria</taxon>
        <taxon>Anthozoa</taxon>
        <taxon>Octocorallia</taxon>
        <taxon>Malacalcyonacea</taxon>
        <taxon>Plexauridae</taxon>
        <taxon>Paramuricea</taxon>
    </lineage>
</organism>
<dbReference type="Proteomes" id="UP001152795">
    <property type="component" value="Unassembled WGS sequence"/>
</dbReference>